<evidence type="ECO:0000313" key="6">
    <source>
        <dbReference type="Proteomes" id="UP000829476"/>
    </source>
</evidence>
<dbReference type="Pfam" id="PF04397">
    <property type="entry name" value="LytTR"/>
    <property type="match status" value="1"/>
</dbReference>
<feature type="domain" description="Response regulatory" evidence="3">
    <location>
        <begin position="3"/>
        <end position="116"/>
    </location>
</feature>
<dbReference type="InterPro" id="IPR011006">
    <property type="entry name" value="CheY-like_superfamily"/>
</dbReference>
<evidence type="ECO:0000256" key="2">
    <source>
        <dbReference type="SAM" id="Coils"/>
    </source>
</evidence>
<evidence type="ECO:0000259" key="4">
    <source>
        <dbReference type="PROSITE" id="PS50930"/>
    </source>
</evidence>
<dbReference type="InterPro" id="IPR046947">
    <property type="entry name" value="LytR-like"/>
</dbReference>
<evidence type="ECO:0000259" key="3">
    <source>
        <dbReference type="PROSITE" id="PS50110"/>
    </source>
</evidence>
<dbReference type="Proteomes" id="UP000829476">
    <property type="component" value="Chromosome"/>
</dbReference>
<evidence type="ECO:0000313" key="5">
    <source>
        <dbReference type="EMBL" id="UNZ00019.1"/>
    </source>
</evidence>
<dbReference type="PROSITE" id="PS50110">
    <property type="entry name" value="RESPONSE_REGULATORY"/>
    <property type="match status" value="1"/>
</dbReference>
<keyword evidence="1" id="KW-0597">Phosphoprotein</keyword>
<keyword evidence="2" id="KW-0175">Coiled coil</keyword>
<feature type="coiled-coil region" evidence="2">
    <location>
        <begin position="112"/>
        <end position="149"/>
    </location>
</feature>
<dbReference type="SMART" id="SM00850">
    <property type="entry name" value="LytTR"/>
    <property type="match status" value="1"/>
</dbReference>
<protein>
    <submittedName>
        <fullName evidence="5">LytTR family DNA-binding domain-containing protein</fullName>
    </submittedName>
</protein>
<dbReference type="PANTHER" id="PTHR37299:SF1">
    <property type="entry name" value="STAGE 0 SPORULATION PROTEIN A HOMOLOG"/>
    <property type="match status" value="1"/>
</dbReference>
<feature type="domain" description="HTH LytTR-type" evidence="4">
    <location>
        <begin position="142"/>
        <end position="242"/>
    </location>
</feature>
<keyword evidence="6" id="KW-1185">Reference proteome</keyword>
<evidence type="ECO:0000256" key="1">
    <source>
        <dbReference type="PROSITE-ProRule" id="PRU00169"/>
    </source>
</evidence>
<dbReference type="PROSITE" id="PS50930">
    <property type="entry name" value="HTH_LYTTR"/>
    <property type="match status" value="1"/>
</dbReference>
<dbReference type="InterPro" id="IPR001789">
    <property type="entry name" value="Sig_transdc_resp-reg_receiver"/>
</dbReference>
<dbReference type="Gene3D" id="3.40.50.2300">
    <property type="match status" value="1"/>
</dbReference>
<proteinExistence type="predicted"/>
<keyword evidence="5" id="KW-0238">DNA-binding</keyword>
<dbReference type="RefSeq" id="WP_242938386.1">
    <property type="nucleotide sequence ID" value="NZ_CP094326.1"/>
</dbReference>
<dbReference type="Pfam" id="PF00072">
    <property type="entry name" value="Response_reg"/>
    <property type="match status" value="1"/>
</dbReference>
<accession>A0ABY3YQU0</accession>
<dbReference type="SUPFAM" id="SSF52172">
    <property type="entry name" value="CheY-like"/>
    <property type="match status" value="1"/>
</dbReference>
<reference evidence="5 6" key="1">
    <citation type="journal article" date="2018" name="Int. J. Syst. Evol. Microbiol.">
        <title>Zhouia spongiae sp. nov., isolated from a marine sponge.</title>
        <authorList>
            <person name="Zhuang L."/>
            <person name="Lin B."/>
            <person name="Qin F."/>
            <person name="Luo L."/>
        </authorList>
    </citation>
    <scope>NUCLEOTIDE SEQUENCE [LARGE SCALE GENOMIC DNA]</scope>
    <source>
        <strain evidence="5 6">HN-Y44</strain>
    </source>
</reference>
<sequence>MIRIVIVEDEQSSRAALKSMLKLLFKDVEVIGEFPSIKEAAFFLEHNQVDLVFLDIELEDGNSLQLLRKLDRINFHIIFITAFSRYAIEAIKFSALDYLLKPIDPGELKEAVENALRRIESEEENRRLLATLEENHKRLRKIVVKTTDNTHFIAVDDIIYLKSDGSYTNIITVTKNILASRHLKYFAGILSNCNYIRTHQSYLVNPNHIEFIEKTGTLQLSNKDVVPVATRKRAEILKEIKSHINP</sequence>
<name>A0ABY3YQU0_9FLAO</name>
<dbReference type="InterPro" id="IPR007492">
    <property type="entry name" value="LytTR_DNA-bd_dom"/>
</dbReference>
<dbReference type="GO" id="GO:0003677">
    <property type="term" value="F:DNA binding"/>
    <property type="evidence" value="ECO:0007669"/>
    <property type="project" value="UniProtKB-KW"/>
</dbReference>
<dbReference type="Gene3D" id="2.40.50.1020">
    <property type="entry name" value="LytTr DNA-binding domain"/>
    <property type="match status" value="1"/>
</dbReference>
<dbReference type="SMART" id="SM00448">
    <property type="entry name" value="REC"/>
    <property type="match status" value="1"/>
</dbReference>
<organism evidence="5 6">
    <name type="scientific">Zhouia spongiae</name>
    <dbReference type="NCBI Taxonomy" id="2202721"/>
    <lineage>
        <taxon>Bacteria</taxon>
        <taxon>Pseudomonadati</taxon>
        <taxon>Bacteroidota</taxon>
        <taxon>Flavobacteriia</taxon>
        <taxon>Flavobacteriales</taxon>
        <taxon>Flavobacteriaceae</taxon>
        <taxon>Zhouia</taxon>
    </lineage>
</organism>
<gene>
    <name evidence="5" type="ORF">MQE36_06635</name>
</gene>
<dbReference type="EMBL" id="CP094326">
    <property type="protein sequence ID" value="UNZ00019.1"/>
    <property type="molecule type" value="Genomic_DNA"/>
</dbReference>
<feature type="modified residue" description="4-aspartylphosphate" evidence="1">
    <location>
        <position position="55"/>
    </location>
</feature>
<dbReference type="PANTHER" id="PTHR37299">
    <property type="entry name" value="TRANSCRIPTIONAL REGULATOR-RELATED"/>
    <property type="match status" value="1"/>
</dbReference>